<dbReference type="NCBIfam" id="TIGR01560">
    <property type="entry name" value="put_DNA_pack"/>
    <property type="match status" value="1"/>
</dbReference>
<dbReference type="AlphaFoldDB" id="A0A0D7EQK3"/>
<evidence type="ECO:0000313" key="2">
    <source>
        <dbReference type="Proteomes" id="UP000032515"/>
    </source>
</evidence>
<dbReference type="InterPro" id="IPR021146">
    <property type="entry name" value="Phage_gp6-like_head-tail"/>
</dbReference>
<sequence length="71" mass="7551">MDKIATATEWVLKYTAISSEATVPGPVNEAIRQIAAHLYANREASLVGVTAQSLPFGTLDLLAPYTPFVCG</sequence>
<dbReference type="Gene3D" id="1.10.3230.30">
    <property type="entry name" value="Phage gp6-like head-tail connector protein"/>
    <property type="match status" value="1"/>
</dbReference>
<dbReference type="InterPro" id="IPR006450">
    <property type="entry name" value="Phage_HK97_gp6-like"/>
</dbReference>
<comment type="caution">
    <text evidence="1">The sequence shown here is derived from an EMBL/GenBank/DDBJ whole genome shotgun (WGS) entry which is preliminary data.</text>
</comment>
<dbReference type="EMBL" id="JXXE01000233">
    <property type="protein sequence ID" value="KIZ43109.1"/>
    <property type="molecule type" value="Genomic_DNA"/>
</dbReference>
<gene>
    <name evidence="1" type="ORF">OO17_11890</name>
</gene>
<evidence type="ECO:0000313" key="1">
    <source>
        <dbReference type="EMBL" id="KIZ43109.1"/>
    </source>
</evidence>
<name>A0A0D7EQK3_RHOPL</name>
<dbReference type="Proteomes" id="UP000032515">
    <property type="component" value="Unassembled WGS sequence"/>
</dbReference>
<organism evidence="1 2">
    <name type="scientific">Rhodopseudomonas palustris</name>
    <dbReference type="NCBI Taxonomy" id="1076"/>
    <lineage>
        <taxon>Bacteria</taxon>
        <taxon>Pseudomonadati</taxon>
        <taxon>Pseudomonadota</taxon>
        <taxon>Alphaproteobacteria</taxon>
        <taxon>Hyphomicrobiales</taxon>
        <taxon>Nitrobacteraceae</taxon>
        <taxon>Rhodopseudomonas</taxon>
    </lineage>
</organism>
<dbReference type="PATRIC" id="fig|1076.23.peg.2438"/>
<accession>A0A0D7EQK3</accession>
<proteinExistence type="predicted"/>
<dbReference type="CDD" id="cd08054">
    <property type="entry name" value="gp6"/>
    <property type="match status" value="1"/>
</dbReference>
<reference evidence="1 2" key="1">
    <citation type="submission" date="2014-11" db="EMBL/GenBank/DDBJ databases">
        <title>Genomics and ecophysiology of heterotrophic nitrogen fixing bacteria isolated from estuarine surface water.</title>
        <authorList>
            <person name="Bentzon-Tilia M."/>
            <person name="Severin I."/>
            <person name="Hansen L.H."/>
            <person name="Riemann L."/>
        </authorList>
    </citation>
    <scope>NUCLEOTIDE SEQUENCE [LARGE SCALE GENOMIC DNA]</scope>
    <source>
        <strain evidence="1 2">BAL398</strain>
    </source>
</reference>
<protein>
    <submittedName>
        <fullName evidence="1">Uncharacterized protein</fullName>
    </submittedName>
</protein>
<dbReference type="Pfam" id="PF05135">
    <property type="entry name" value="Phage_connect_1"/>
    <property type="match status" value="1"/>
</dbReference>